<comment type="similarity">
    <text evidence="1">Belongs to the glycosyltransferase 28 family.</text>
</comment>
<dbReference type="AlphaFoldDB" id="A0A2P2GVZ7"/>
<dbReference type="CDD" id="cd03784">
    <property type="entry name" value="GT1_Gtf-like"/>
    <property type="match status" value="1"/>
</dbReference>
<keyword evidence="9" id="KW-1185">Reference proteome</keyword>
<dbReference type="InterPro" id="IPR030953">
    <property type="entry name" value="Glycosyl_450act"/>
</dbReference>
<dbReference type="Pfam" id="PF21036">
    <property type="entry name" value="EryCIII-like_N"/>
    <property type="match status" value="1"/>
</dbReference>
<evidence type="ECO:0000256" key="3">
    <source>
        <dbReference type="ARBA" id="ARBA00022679"/>
    </source>
</evidence>
<feature type="domain" description="Erythromycin biosynthesis protein CIII-like C-terminal" evidence="6">
    <location>
        <begin position="283"/>
        <end position="425"/>
    </location>
</feature>
<accession>A0A2P2GVZ7</accession>
<feature type="domain" description="Erythromycin biosynthesis protein CIII-like N-terminal" evidence="7">
    <location>
        <begin position="21"/>
        <end position="264"/>
    </location>
</feature>
<dbReference type="InterPro" id="IPR002213">
    <property type="entry name" value="UDP_glucos_trans"/>
</dbReference>
<dbReference type="GO" id="GO:0008194">
    <property type="term" value="F:UDP-glycosyltransferase activity"/>
    <property type="evidence" value="ECO:0007669"/>
    <property type="project" value="InterPro"/>
</dbReference>
<feature type="region of interest" description="Disordered" evidence="5">
    <location>
        <begin position="72"/>
        <end position="93"/>
    </location>
</feature>
<protein>
    <submittedName>
        <fullName evidence="8">Glycosyltransferase</fullName>
    </submittedName>
</protein>
<sequence>MRVLFSSLEGSHFQLLAPLAWALRTAGHEVRAACVPGVVETVTRTGITAVPLDSPPWYEGLEDFHKEAIAHFGTADQDPDRAPDAGTDPDREGGWADQLGYESVIVPALNSRLNSDRLIDELVAFARHWRPDLVIWETLCLAGPVAALTVGAAHARLVSGPELAMQLGTRRSFLRLAAEQPPEHREDPTAEWIDRTLERLGAGARFDESVLTGQWTVDTRPASLREDLGLTVVPARYIPYNGRSAVPRWLREPPARPRVCVTLGVSIDSGYGLWDLDTVLVGMLDALAGLDVEVVAALSERQRAHLPPLPDTVRVVDHVPMHDLLPTCAAVVHHGGYQTKATAEFHGVPQVLLTGWEWVTESMGAAYEKQGNLLSLPLREFTPDRFREKVATVLGDPSYAAHARRLRRETEEMPTPNEAVAAIERLTALHRKERRGT</sequence>
<gene>
    <name evidence="8" type="ORF">VO63_04715</name>
</gene>
<feature type="compositionally biased region" description="Basic and acidic residues" evidence="5">
    <location>
        <begin position="78"/>
        <end position="93"/>
    </location>
</feature>
<dbReference type="RefSeq" id="WP_046906228.1">
    <property type="nucleotide sequence ID" value="NZ_JBHMCW010000004.1"/>
</dbReference>
<evidence type="ECO:0000256" key="5">
    <source>
        <dbReference type="SAM" id="MobiDB-lite"/>
    </source>
</evidence>
<name>A0A2P2GVZ7_STREW</name>
<evidence type="ECO:0000259" key="7">
    <source>
        <dbReference type="Pfam" id="PF21036"/>
    </source>
</evidence>
<dbReference type="PANTHER" id="PTHR48050">
    <property type="entry name" value="STEROL 3-BETA-GLUCOSYLTRANSFERASE"/>
    <property type="match status" value="1"/>
</dbReference>
<dbReference type="OrthoDB" id="3863369at2"/>
<dbReference type="PANTHER" id="PTHR48050:SF13">
    <property type="entry name" value="STEROL 3-BETA-GLUCOSYLTRANSFERASE UGT80A2"/>
    <property type="match status" value="1"/>
</dbReference>
<evidence type="ECO:0000313" key="8">
    <source>
        <dbReference type="EMBL" id="KKZ75105.1"/>
    </source>
</evidence>
<dbReference type="NCBIfam" id="TIGR04516">
    <property type="entry name" value="glycosyl_450act"/>
    <property type="match status" value="1"/>
</dbReference>
<dbReference type="InterPro" id="IPR050426">
    <property type="entry name" value="Glycosyltransferase_28"/>
</dbReference>
<reference evidence="8 9" key="1">
    <citation type="submission" date="2015-05" db="EMBL/GenBank/DDBJ databases">
        <title>Draft Genome assembly of Streptomyces showdoensis.</title>
        <authorList>
            <person name="Thapa K.K."/>
            <person name="Metsa-Ketela M."/>
        </authorList>
    </citation>
    <scope>NUCLEOTIDE SEQUENCE [LARGE SCALE GENOMIC DNA]</scope>
    <source>
        <strain evidence="8 9">ATCC 15227</strain>
    </source>
</reference>
<organism evidence="8 9">
    <name type="scientific">Streptomyces showdoensis</name>
    <dbReference type="NCBI Taxonomy" id="68268"/>
    <lineage>
        <taxon>Bacteria</taxon>
        <taxon>Bacillati</taxon>
        <taxon>Actinomycetota</taxon>
        <taxon>Actinomycetes</taxon>
        <taxon>Kitasatosporales</taxon>
        <taxon>Streptomycetaceae</taxon>
        <taxon>Streptomyces</taxon>
    </lineage>
</organism>
<dbReference type="InterPro" id="IPR010610">
    <property type="entry name" value="EryCIII-like_C"/>
</dbReference>
<evidence type="ECO:0000259" key="6">
    <source>
        <dbReference type="Pfam" id="PF06722"/>
    </source>
</evidence>
<evidence type="ECO:0000256" key="1">
    <source>
        <dbReference type="ARBA" id="ARBA00006962"/>
    </source>
</evidence>
<keyword evidence="4" id="KW-0045">Antibiotic biosynthesis</keyword>
<dbReference type="GO" id="GO:0017000">
    <property type="term" value="P:antibiotic biosynthetic process"/>
    <property type="evidence" value="ECO:0007669"/>
    <property type="project" value="UniProtKB-KW"/>
</dbReference>
<dbReference type="EMBL" id="LAQS01000005">
    <property type="protein sequence ID" value="KKZ75105.1"/>
    <property type="molecule type" value="Genomic_DNA"/>
</dbReference>
<evidence type="ECO:0000256" key="4">
    <source>
        <dbReference type="ARBA" id="ARBA00023194"/>
    </source>
</evidence>
<proteinExistence type="inferred from homology"/>
<keyword evidence="2" id="KW-0328">Glycosyltransferase</keyword>
<comment type="caution">
    <text evidence="8">The sequence shown here is derived from an EMBL/GenBank/DDBJ whole genome shotgun (WGS) entry which is preliminary data.</text>
</comment>
<dbReference type="Gene3D" id="3.40.50.2000">
    <property type="entry name" value="Glycogen Phosphorylase B"/>
    <property type="match status" value="2"/>
</dbReference>
<dbReference type="Pfam" id="PF06722">
    <property type="entry name" value="EryCIII-like_C"/>
    <property type="match status" value="1"/>
</dbReference>
<dbReference type="GO" id="GO:0016758">
    <property type="term" value="F:hexosyltransferase activity"/>
    <property type="evidence" value="ECO:0007669"/>
    <property type="project" value="UniProtKB-ARBA"/>
</dbReference>
<keyword evidence="3 8" id="KW-0808">Transferase</keyword>
<dbReference type="InterPro" id="IPR048284">
    <property type="entry name" value="EryCIII-like_N"/>
</dbReference>
<evidence type="ECO:0000256" key="2">
    <source>
        <dbReference type="ARBA" id="ARBA00022676"/>
    </source>
</evidence>
<dbReference type="Proteomes" id="UP000265325">
    <property type="component" value="Unassembled WGS sequence"/>
</dbReference>
<evidence type="ECO:0000313" key="9">
    <source>
        <dbReference type="Proteomes" id="UP000265325"/>
    </source>
</evidence>
<dbReference type="SUPFAM" id="SSF53756">
    <property type="entry name" value="UDP-Glycosyltransferase/glycogen phosphorylase"/>
    <property type="match status" value="1"/>
</dbReference>